<feature type="transmembrane region" description="Helical" evidence="1">
    <location>
        <begin position="12"/>
        <end position="30"/>
    </location>
</feature>
<keyword evidence="1" id="KW-0472">Membrane</keyword>
<protein>
    <submittedName>
        <fullName evidence="2">Uncharacterized protein</fullName>
    </submittedName>
</protein>
<evidence type="ECO:0000313" key="2">
    <source>
        <dbReference type="EMBL" id="SNZ19391.1"/>
    </source>
</evidence>
<keyword evidence="1" id="KW-1133">Transmembrane helix</keyword>
<name>A0A285PHP2_9HYPH</name>
<dbReference type="EMBL" id="OBEL01000002">
    <property type="protein sequence ID" value="SNZ19391.1"/>
    <property type="molecule type" value="Genomic_DNA"/>
</dbReference>
<evidence type="ECO:0000313" key="3">
    <source>
        <dbReference type="Proteomes" id="UP000219439"/>
    </source>
</evidence>
<gene>
    <name evidence="2" type="ORF">SAMN06265368_2476</name>
</gene>
<organism evidence="2 3">
    <name type="scientific">Cohaesibacter gelatinilyticus</name>
    <dbReference type="NCBI Taxonomy" id="372072"/>
    <lineage>
        <taxon>Bacteria</taxon>
        <taxon>Pseudomonadati</taxon>
        <taxon>Pseudomonadota</taxon>
        <taxon>Alphaproteobacteria</taxon>
        <taxon>Hyphomicrobiales</taxon>
        <taxon>Cohaesibacteraceae</taxon>
    </lineage>
</organism>
<accession>A0A285PHP2</accession>
<dbReference type="Proteomes" id="UP000219439">
    <property type="component" value="Unassembled WGS sequence"/>
</dbReference>
<keyword evidence="3" id="KW-1185">Reference proteome</keyword>
<evidence type="ECO:0000256" key="1">
    <source>
        <dbReference type="SAM" id="Phobius"/>
    </source>
</evidence>
<proteinExistence type="predicted"/>
<keyword evidence="1" id="KW-0812">Transmembrane</keyword>
<dbReference type="AlphaFoldDB" id="A0A285PHP2"/>
<reference evidence="2 3" key="1">
    <citation type="submission" date="2017-09" db="EMBL/GenBank/DDBJ databases">
        <authorList>
            <person name="Ehlers B."/>
            <person name="Leendertz F.H."/>
        </authorList>
    </citation>
    <scope>NUCLEOTIDE SEQUENCE [LARGE SCALE GENOMIC DNA]</scope>
    <source>
        <strain evidence="2 3">DSM 18289</strain>
    </source>
</reference>
<sequence>MIRLTRNGLIKSILLILILALSVVATYLHTREKWTELGRMTGETNGKAQALSMLCQLATSGPIHEEPDGLLTVKASAVSLKRTGTLIEIRCEE</sequence>